<accession>A0A383BIY0</accession>
<dbReference type="Pfam" id="PF02653">
    <property type="entry name" value="BPD_transp_2"/>
    <property type="match status" value="1"/>
</dbReference>
<evidence type="ECO:0008006" key="8">
    <source>
        <dbReference type="Google" id="ProtNLM"/>
    </source>
</evidence>
<dbReference type="GO" id="GO:0005886">
    <property type="term" value="C:plasma membrane"/>
    <property type="evidence" value="ECO:0007669"/>
    <property type="project" value="UniProtKB-SubCell"/>
</dbReference>
<dbReference type="InterPro" id="IPR001851">
    <property type="entry name" value="ABC_transp_permease"/>
</dbReference>
<dbReference type="GO" id="GO:0022857">
    <property type="term" value="F:transmembrane transporter activity"/>
    <property type="evidence" value="ECO:0007669"/>
    <property type="project" value="InterPro"/>
</dbReference>
<feature type="transmembrane region" description="Helical" evidence="6">
    <location>
        <begin position="41"/>
        <end position="63"/>
    </location>
</feature>
<evidence type="ECO:0000256" key="6">
    <source>
        <dbReference type="SAM" id="Phobius"/>
    </source>
</evidence>
<keyword evidence="2" id="KW-1003">Cell membrane</keyword>
<keyword evidence="4 6" id="KW-1133">Transmembrane helix</keyword>
<evidence type="ECO:0000256" key="3">
    <source>
        <dbReference type="ARBA" id="ARBA00022692"/>
    </source>
</evidence>
<keyword evidence="5 6" id="KW-0472">Membrane</keyword>
<protein>
    <recommendedName>
        <fullName evidence="8">ABC transporter permease</fullName>
    </recommendedName>
</protein>
<feature type="transmembrane region" description="Helical" evidence="6">
    <location>
        <begin position="16"/>
        <end position="35"/>
    </location>
</feature>
<dbReference type="AlphaFoldDB" id="A0A383BIY0"/>
<comment type="subcellular location">
    <subcellularLocation>
        <location evidence="1">Cell membrane</location>
        <topology evidence="1">Multi-pass membrane protein</topology>
    </subcellularLocation>
</comment>
<dbReference type="EMBL" id="UINC01200825">
    <property type="protein sequence ID" value="SVE19884.1"/>
    <property type="molecule type" value="Genomic_DNA"/>
</dbReference>
<evidence type="ECO:0000256" key="1">
    <source>
        <dbReference type="ARBA" id="ARBA00004651"/>
    </source>
</evidence>
<evidence type="ECO:0000256" key="2">
    <source>
        <dbReference type="ARBA" id="ARBA00022475"/>
    </source>
</evidence>
<gene>
    <name evidence="7" type="ORF">METZ01_LOCUS472738</name>
</gene>
<proteinExistence type="predicted"/>
<evidence type="ECO:0000256" key="4">
    <source>
        <dbReference type="ARBA" id="ARBA00022989"/>
    </source>
</evidence>
<sequence length="67" mass="6920">MIIAVLGETISEKSGVINLSAEGTIMICALFAFVFGYLTDIAVVGLIAGMILGAIIAAFLSLCDIKL</sequence>
<name>A0A383BIY0_9ZZZZ</name>
<organism evidence="7">
    <name type="scientific">marine metagenome</name>
    <dbReference type="NCBI Taxonomy" id="408172"/>
    <lineage>
        <taxon>unclassified sequences</taxon>
        <taxon>metagenomes</taxon>
        <taxon>ecological metagenomes</taxon>
    </lineage>
</organism>
<keyword evidence="3 6" id="KW-0812">Transmembrane</keyword>
<feature type="non-terminal residue" evidence="7">
    <location>
        <position position="67"/>
    </location>
</feature>
<evidence type="ECO:0000313" key="7">
    <source>
        <dbReference type="EMBL" id="SVE19884.1"/>
    </source>
</evidence>
<evidence type="ECO:0000256" key="5">
    <source>
        <dbReference type="ARBA" id="ARBA00023136"/>
    </source>
</evidence>
<reference evidence="7" key="1">
    <citation type="submission" date="2018-05" db="EMBL/GenBank/DDBJ databases">
        <authorList>
            <person name="Lanie J.A."/>
            <person name="Ng W.-L."/>
            <person name="Kazmierczak K.M."/>
            <person name="Andrzejewski T.M."/>
            <person name="Davidsen T.M."/>
            <person name="Wayne K.J."/>
            <person name="Tettelin H."/>
            <person name="Glass J.I."/>
            <person name="Rusch D."/>
            <person name="Podicherti R."/>
            <person name="Tsui H.-C.T."/>
            <person name="Winkler M.E."/>
        </authorList>
    </citation>
    <scope>NUCLEOTIDE SEQUENCE</scope>
</reference>